<protein>
    <submittedName>
        <fullName evidence="2">Uncharacterized protein</fullName>
    </submittedName>
</protein>
<evidence type="ECO:0000256" key="1">
    <source>
        <dbReference type="SAM" id="MobiDB-lite"/>
    </source>
</evidence>
<dbReference type="AlphaFoldDB" id="A0A430F538"/>
<proteinExistence type="predicted"/>
<feature type="region of interest" description="Disordered" evidence="1">
    <location>
        <begin position="253"/>
        <end position="273"/>
    </location>
</feature>
<feature type="region of interest" description="Disordered" evidence="1">
    <location>
        <begin position="98"/>
        <end position="178"/>
    </location>
</feature>
<feature type="compositionally biased region" description="Basic and acidic residues" evidence="1">
    <location>
        <begin position="98"/>
        <end position="107"/>
    </location>
</feature>
<accession>A0A430F538</accession>
<evidence type="ECO:0000313" key="2">
    <source>
        <dbReference type="EMBL" id="RSX46096.1"/>
    </source>
</evidence>
<dbReference type="Proteomes" id="UP000288052">
    <property type="component" value="Unassembled WGS sequence"/>
</dbReference>
<dbReference type="OrthoDB" id="3239324at2"/>
<evidence type="ECO:0000313" key="3">
    <source>
        <dbReference type="Proteomes" id="UP000288052"/>
    </source>
</evidence>
<feature type="compositionally biased region" description="Low complexity" evidence="1">
    <location>
        <begin position="159"/>
        <end position="170"/>
    </location>
</feature>
<reference evidence="2 3" key="1">
    <citation type="submission" date="2018-09" db="EMBL/GenBank/DDBJ databases">
        <title>Characterization of the phylogenetic diversity of five novel species belonging to the genus Bifidobacterium.</title>
        <authorList>
            <person name="Lugli G.A."/>
            <person name="Duranti S."/>
            <person name="Milani C."/>
        </authorList>
    </citation>
    <scope>NUCLEOTIDE SEQUENCE [LARGE SCALE GENOMIC DNA]</scope>
    <source>
        <strain evidence="2 3">2020B</strain>
    </source>
</reference>
<comment type="caution">
    <text evidence="2">The sequence shown here is derived from an EMBL/GenBank/DDBJ whole genome shotgun (WGS) entry which is preliminary data.</text>
</comment>
<dbReference type="RefSeq" id="WP_126032652.1">
    <property type="nucleotide sequence ID" value="NZ_QXGI01000008.1"/>
</dbReference>
<name>A0A430F538_9BIFI</name>
<gene>
    <name evidence="2" type="ORF">D2E22_1668</name>
</gene>
<feature type="region of interest" description="Disordered" evidence="1">
    <location>
        <begin position="319"/>
        <end position="344"/>
    </location>
</feature>
<sequence>MSQKGYAKLSNDLWRSPDGMKMLAVNPAALAYYVAAISYASDNMTDGRLDETVVRYVLRVPDDVIDYLVDEGKWEPDADGGWRIHNYDKWQNSRADIEAARARDRERKTRKPAASSTKKDSARNPDGIRTESDVNPEPSFNQNQNQNQNTSSHEEVGEARASAPATATAAEETRSESELIDVWEPDASCIAYADELARAGHPRVDLGALATRFRRKLHARGLAAYKLRAAPEALSAEFCTWIDTEVTILAQQPKAAVAPPTRHTAKPPTHRHTWDCGHVQTRMSPHEADYNHERHGWGASDWMTACAAEADRLNREDGIPDVESTLAGPAADTGSAALADGSMA</sequence>
<organism evidence="2 3">
    <name type="scientific">Bifidobacterium castoris</name>
    <dbReference type="NCBI Taxonomy" id="2306972"/>
    <lineage>
        <taxon>Bacteria</taxon>
        <taxon>Bacillati</taxon>
        <taxon>Actinomycetota</taxon>
        <taxon>Actinomycetes</taxon>
        <taxon>Bifidobacteriales</taxon>
        <taxon>Bifidobacteriaceae</taxon>
        <taxon>Bifidobacterium</taxon>
    </lineage>
</organism>
<keyword evidence="3" id="KW-1185">Reference proteome</keyword>
<dbReference type="EMBL" id="QXGI01000008">
    <property type="protein sequence ID" value="RSX46096.1"/>
    <property type="molecule type" value="Genomic_DNA"/>
</dbReference>
<feature type="compositionally biased region" description="Basic and acidic residues" evidence="1">
    <location>
        <begin position="117"/>
        <end position="132"/>
    </location>
</feature>